<keyword evidence="2" id="KW-0805">Transcription regulation</keyword>
<dbReference type="RefSeq" id="WP_075105153.1">
    <property type="nucleotide sequence ID" value="NZ_MSJM01000006.1"/>
</dbReference>
<evidence type="ECO:0000256" key="3">
    <source>
        <dbReference type="ARBA" id="ARBA00023125"/>
    </source>
</evidence>
<evidence type="ECO:0000259" key="5">
    <source>
        <dbReference type="PROSITE" id="PS50930"/>
    </source>
</evidence>
<dbReference type="Gene3D" id="2.40.50.1020">
    <property type="entry name" value="LytTr DNA-binding domain"/>
    <property type="match status" value="1"/>
</dbReference>
<dbReference type="SMART" id="SM00850">
    <property type="entry name" value="LytTR"/>
    <property type="match status" value="1"/>
</dbReference>
<proteinExistence type="predicted"/>
<dbReference type="EMBL" id="MSJM01000006">
    <property type="protein sequence ID" value="OLF47476.1"/>
    <property type="molecule type" value="Genomic_DNA"/>
</dbReference>
<evidence type="ECO:0000313" key="7">
    <source>
        <dbReference type="Proteomes" id="UP000186890"/>
    </source>
</evidence>
<organism evidence="6 7">
    <name type="scientific">Streptococcus cuniculi</name>
    <dbReference type="NCBI Taxonomy" id="1432788"/>
    <lineage>
        <taxon>Bacteria</taxon>
        <taxon>Bacillati</taxon>
        <taxon>Bacillota</taxon>
        <taxon>Bacilli</taxon>
        <taxon>Lactobacillales</taxon>
        <taxon>Streptococcaceae</taxon>
        <taxon>Streptococcus</taxon>
    </lineage>
</organism>
<sequence>MKVRVAINPAFAEDQVQIEARELTPAISDLVTYAKQMDKRPTSLTVKKGEEVYLLEWSDIARLYLENRILQVKASSICYQSSLRLYQVKEILPEYFLQISQSEIINLKQLNHLQLTPNGLVKLVLNNKDVTYSSRRYLKNIKEALHL</sequence>
<name>A0A1Q8E6S5_9STRE</name>
<gene>
    <name evidence="6" type="ORF">BU202_07395</name>
</gene>
<evidence type="ECO:0000256" key="4">
    <source>
        <dbReference type="ARBA" id="ARBA00023163"/>
    </source>
</evidence>
<feature type="domain" description="HTH LytTR-type" evidence="5">
    <location>
        <begin position="44"/>
        <end position="147"/>
    </location>
</feature>
<dbReference type="Proteomes" id="UP000186890">
    <property type="component" value="Unassembled WGS sequence"/>
</dbReference>
<dbReference type="PROSITE" id="PS50930">
    <property type="entry name" value="HTH_LYTTR"/>
    <property type="match status" value="1"/>
</dbReference>
<dbReference type="GO" id="GO:0003677">
    <property type="term" value="F:DNA binding"/>
    <property type="evidence" value="ECO:0007669"/>
    <property type="project" value="UniProtKB-KW"/>
</dbReference>
<protein>
    <submittedName>
        <fullName evidence="6">LytTR family transcriptional regulator</fullName>
    </submittedName>
</protein>
<dbReference type="PANTHER" id="PTHR37299:SF2">
    <property type="entry name" value="HTH LYTTR-TYPE DOMAIN-CONTAINING PROTEIN"/>
    <property type="match status" value="1"/>
</dbReference>
<dbReference type="InterPro" id="IPR007492">
    <property type="entry name" value="LytTR_DNA-bd_dom"/>
</dbReference>
<comment type="caution">
    <text evidence="6">The sequence shown here is derived from an EMBL/GenBank/DDBJ whole genome shotgun (WGS) entry which is preliminary data.</text>
</comment>
<evidence type="ECO:0000256" key="1">
    <source>
        <dbReference type="ARBA" id="ARBA00022490"/>
    </source>
</evidence>
<dbReference type="OrthoDB" id="9808614at2"/>
<keyword evidence="7" id="KW-1185">Reference proteome</keyword>
<evidence type="ECO:0000313" key="6">
    <source>
        <dbReference type="EMBL" id="OLF47476.1"/>
    </source>
</evidence>
<dbReference type="AlphaFoldDB" id="A0A1Q8E6S5"/>
<evidence type="ECO:0000256" key="2">
    <source>
        <dbReference type="ARBA" id="ARBA00023015"/>
    </source>
</evidence>
<accession>A0A1Q8E6S5</accession>
<keyword evidence="1" id="KW-0963">Cytoplasm</keyword>
<dbReference type="GO" id="GO:0000156">
    <property type="term" value="F:phosphorelay response regulator activity"/>
    <property type="evidence" value="ECO:0007669"/>
    <property type="project" value="InterPro"/>
</dbReference>
<keyword evidence="3" id="KW-0238">DNA-binding</keyword>
<keyword evidence="4" id="KW-0804">Transcription</keyword>
<dbReference type="Pfam" id="PF04397">
    <property type="entry name" value="LytTR"/>
    <property type="match status" value="1"/>
</dbReference>
<dbReference type="PANTHER" id="PTHR37299">
    <property type="entry name" value="TRANSCRIPTIONAL REGULATOR-RELATED"/>
    <property type="match status" value="1"/>
</dbReference>
<reference evidence="7" key="1">
    <citation type="submission" date="2016-12" db="EMBL/GenBank/DDBJ databases">
        <authorList>
            <person name="Gulvik C.A."/>
        </authorList>
    </citation>
    <scope>NUCLEOTIDE SEQUENCE [LARGE SCALE GENOMIC DNA]</scope>
    <source>
        <strain evidence="7">NED12-00049-6B</strain>
    </source>
</reference>
<dbReference type="InterPro" id="IPR046947">
    <property type="entry name" value="LytR-like"/>
</dbReference>